<feature type="compositionally biased region" description="Basic and acidic residues" evidence="11">
    <location>
        <begin position="16"/>
        <end position="31"/>
    </location>
</feature>
<accession>A0ABD3AAP5</accession>
<keyword evidence="8 10" id="KW-0694">RNA-binding</keyword>
<comment type="subcellular location">
    <subcellularLocation>
        <location evidence="1">Nucleus</location>
    </subcellularLocation>
</comment>
<comment type="caution">
    <text evidence="13">The sequence shown here is derived from an EMBL/GenBank/DDBJ whole genome shotgun (WGS) entry which is preliminary data.</text>
</comment>
<dbReference type="GO" id="GO:0000049">
    <property type="term" value="F:tRNA binding"/>
    <property type="evidence" value="ECO:0007669"/>
    <property type="project" value="UniProtKB-KW"/>
</dbReference>
<gene>
    <name evidence="13" type="ORF">ACH5RR_012276</name>
</gene>
<dbReference type="GO" id="GO:0005634">
    <property type="term" value="C:nucleus"/>
    <property type="evidence" value="ECO:0007669"/>
    <property type="project" value="UniProtKB-SubCell"/>
</dbReference>
<dbReference type="InterPro" id="IPR001678">
    <property type="entry name" value="MeTrfase_RsmB-F_NOP2_dom"/>
</dbReference>
<evidence type="ECO:0000313" key="14">
    <source>
        <dbReference type="Proteomes" id="UP001630127"/>
    </source>
</evidence>
<keyword evidence="4 10" id="KW-0489">Methyltransferase</keyword>
<dbReference type="Pfam" id="PF01189">
    <property type="entry name" value="Methyltr_RsmB-F"/>
    <property type="match status" value="1"/>
</dbReference>
<keyword evidence="3" id="KW-0820">tRNA-binding</keyword>
<dbReference type="Proteomes" id="UP001630127">
    <property type="component" value="Unassembled WGS sequence"/>
</dbReference>
<evidence type="ECO:0000256" key="7">
    <source>
        <dbReference type="ARBA" id="ARBA00022694"/>
    </source>
</evidence>
<dbReference type="GO" id="GO:0030488">
    <property type="term" value="P:tRNA methylation"/>
    <property type="evidence" value="ECO:0007669"/>
    <property type="project" value="UniProtKB-ARBA"/>
</dbReference>
<dbReference type="InterPro" id="IPR023270">
    <property type="entry name" value="RCMT_NCL1"/>
</dbReference>
<evidence type="ECO:0000313" key="13">
    <source>
        <dbReference type="EMBL" id="KAL3527620.1"/>
    </source>
</evidence>
<sequence length="861" mass="96243">MGGRNRSRTQRRHFKEGRENVWKRNKSDSEKQQQQQQQQDNNKNNNPIPTWEPFATQNPSFDEYYKEQGIVPEEEWDAFMACLRTALPAAFRINSSSPFYGDIRSQLENDFVKSLQAEGTDGSEMEAIKPLPWYPDNLAWQSNFSRKQLRKNQTLERFHNFLKLENEIGNITRQEAVSMVPPLFLDVRPDHFVLDMCAAPGSKTFQLLEMIQLTNPGSLPNGMVLANDVDIQRCNLLIHQTKRMSTANLVVTTHEAQHFPSCHRTRSCANGFEAGNFKEPNMSRLLFDRVLCDVPCSGDGTLRKAPDIWRKWNAGNGNGLHGLQIQISMRGLSLLKVGGRMVYSTCSMNPVENEAVVAEILRRCKGSVELVDVSDELPQLVRRPGLKKWKVRDKGLWLSSYTDVPENRGAAVVPGMFPSGRTFDDIPEHDPSISTGQLCGNIANVNSGNGIQSEEDLVAQTNSLNEEVSSLPLERCMRIVPHDQNTGAFFIAVLHKLSALPAVQKKSVKPTGQLNSSDNLQTQKATVELKQDTGVKVNPVEGTTGQVSEADVSFPETVSETSLHDETVEVALDTDPSILSEANEARDIQISDRNRSGPEVVGEKRKLQIQGKWIGVDPVIFYRDETTMSKIKDFYGIKESFPFIGHLVARNSDSSHVKRIYYVSNSVKEVLELNLLAGQQLKIASVGVKMFERQTSKEGTASPCSFRISSEGLPLILPHVTKQILYASLVDFKHLLQYKSIKFADFTDAEFGNQASKLLLGCCIVVLIKDNQKAPDIYQVDGSTIAIGCWRGKNSVSVMVTAVDCQELLERMSTHLETESPSLQENKPSSDKIDDEAMEKNNTEVQEDNRNYDDGASSLLT</sequence>
<dbReference type="PROSITE" id="PS51686">
    <property type="entry name" value="SAM_MT_RSMB_NOP"/>
    <property type="match status" value="1"/>
</dbReference>
<reference evidence="13 14" key="1">
    <citation type="submission" date="2024-11" db="EMBL/GenBank/DDBJ databases">
        <title>A near-complete genome assembly of Cinchona calisaya.</title>
        <authorList>
            <person name="Lian D.C."/>
            <person name="Zhao X.W."/>
            <person name="Wei L."/>
        </authorList>
    </citation>
    <scope>NUCLEOTIDE SEQUENCE [LARGE SCALE GENOMIC DNA]</scope>
    <source>
        <tissue evidence="13">Nenye</tissue>
    </source>
</reference>
<dbReference type="PRINTS" id="PR02008">
    <property type="entry name" value="RCMTFAMILY"/>
</dbReference>
<comment type="caution">
    <text evidence="10">Lacks conserved residue(s) required for the propagation of feature annotation.</text>
</comment>
<dbReference type="InterPro" id="IPR057285">
    <property type="entry name" value="Pre-PUA_NSUN2"/>
</dbReference>
<dbReference type="GO" id="GO:0008168">
    <property type="term" value="F:methyltransferase activity"/>
    <property type="evidence" value="ECO:0007669"/>
    <property type="project" value="UniProtKB-KW"/>
</dbReference>
<organism evidence="13 14">
    <name type="scientific">Cinchona calisaya</name>
    <dbReference type="NCBI Taxonomy" id="153742"/>
    <lineage>
        <taxon>Eukaryota</taxon>
        <taxon>Viridiplantae</taxon>
        <taxon>Streptophyta</taxon>
        <taxon>Embryophyta</taxon>
        <taxon>Tracheophyta</taxon>
        <taxon>Spermatophyta</taxon>
        <taxon>Magnoliopsida</taxon>
        <taxon>eudicotyledons</taxon>
        <taxon>Gunneridae</taxon>
        <taxon>Pentapetalae</taxon>
        <taxon>asterids</taxon>
        <taxon>lamiids</taxon>
        <taxon>Gentianales</taxon>
        <taxon>Rubiaceae</taxon>
        <taxon>Cinchonoideae</taxon>
        <taxon>Cinchoneae</taxon>
        <taxon>Cinchona</taxon>
    </lineage>
</organism>
<dbReference type="EMBL" id="JBJUIK010000005">
    <property type="protein sequence ID" value="KAL3527620.1"/>
    <property type="molecule type" value="Genomic_DNA"/>
</dbReference>
<evidence type="ECO:0000256" key="11">
    <source>
        <dbReference type="SAM" id="MobiDB-lite"/>
    </source>
</evidence>
<dbReference type="InterPro" id="IPR049560">
    <property type="entry name" value="MeTrfase_RsmB-F_NOP2_cat"/>
</dbReference>
<feature type="compositionally biased region" description="Basic and acidic residues" evidence="11">
    <location>
        <begin position="838"/>
        <end position="853"/>
    </location>
</feature>
<evidence type="ECO:0000259" key="12">
    <source>
        <dbReference type="PROSITE" id="PS51686"/>
    </source>
</evidence>
<keyword evidence="6 10" id="KW-0949">S-adenosyl-L-methionine</keyword>
<evidence type="ECO:0000256" key="1">
    <source>
        <dbReference type="ARBA" id="ARBA00004123"/>
    </source>
</evidence>
<name>A0ABD3AAP5_9GENT</name>
<evidence type="ECO:0000256" key="8">
    <source>
        <dbReference type="ARBA" id="ARBA00022884"/>
    </source>
</evidence>
<feature type="active site" description="Nucleophile" evidence="10">
    <location>
        <position position="346"/>
    </location>
</feature>
<evidence type="ECO:0000256" key="4">
    <source>
        <dbReference type="ARBA" id="ARBA00022603"/>
    </source>
</evidence>
<evidence type="ECO:0000256" key="5">
    <source>
        <dbReference type="ARBA" id="ARBA00022679"/>
    </source>
</evidence>
<feature type="compositionally biased region" description="Basic residues" evidence="11">
    <location>
        <begin position="1"/>
        <end position="15"/>
    </location>
</feature>
<feature type="compositionally biased region" description="Low complexity" evidence="11">
    <location>
        <begin position="32"/>
        <end position="46"/>
    </location>
</feature>
<evidence type="ECO:0000256" key="6">
    <source>
        <dbReference type="ARBA" id="ARBA00022691"/>
    </source>
</evidence>
<keyword evidence="5 10" id="KW-0808">Transferase</keyword>
<dbReference type="InterPro" id="IPR029063">
    <property type="entry name" value="SAM-dependent_MTases_sf"/>
</dbReference>
<dbReference type="PANTHER" id="PTHR22808">
    <property type="entry name" value="NCL1 YEAST -RELATED NOL1/NOP2/FMU SUN DOMAIN-CONTAINING"/>
    <property type="match status" value="1"/>
</dbReference>
<feature type="region of interest" description="Disordered" evidence="11">
    <location>
        <begin position="816"/>
        <end position="861"/>
    </location>
</feature>
<evidence type="ECO:0000256" key="10">
    <source>
        <dbReference type="PROSITE-ProRule" id="PRU01023"/>
    </source>
</evidence>
<protein>
    <recommendedName>
        <fullName evidence="12">SAM-dependent MTase RsmB/NOP-type domain-containing protein</fullName>
    </recommendedName>
</protein>
<keyword evidence="14" id="KW-1185">Reference proteome</keyword>
<keyword evidence="7" id="KW-0819">tRNA processing</keyword>
<dbReference type="PANTHER" id="PTHR22808:SF1">
    <property type="entry name" value="RNA CYTOSINE-C(5)-METHYLTRANSFERASE NSUN2-RELATED"/>
    <property type="match status" value="1"/>
</dbReference>
<dbReference type="Pfam" id="PF25378">
    <property type="entry name" value="PUA_NSUN2"/>
    <property type="match status" value="1"/>
</dbReference>
<comment type="similarity">
    <text evidence="2 10">Belongs to the class I-like SAM-binding methyltransferase superfamily. RsmB/NOP family.</text>
</comment>
<dbReference type="PROSITE" id="PS01153">
    <property type="entry name" value="NOL1_NOP2_SUN"/>
    <property type="match status" value="1"/>
</dbReference>
<dbReference type="SUPFAM" id="SSF53335">
    <property type="entry name" value="S-adenosyl-L-methionine-dependent methyltransferases"/>
    <property type="match status" value="1"/>
</dbReference>
<evidence type="ECO:0000256" key="3">
    <source>
        <dbReference type="ARBA" id="ARBA00022555"/>
    </source>
</evidence>
<dbReference type="FunFam" id="3.40.50.150:FF:000153">
    <property type="entry name" value="S-adenosyl-L-methionine-dependent methyltransferase superfamily protein"/>
    <property type="match status" value="1"/>
</dbReference>
<feature type="binding site" evidence="10">
    <location>
        <position position="228"/>
    </location>
    <ligand>
        <name>S-adenosyl-L-methionine</name>
        <dbReference type="ChEBI" id="CHEBI:59789"/>
    </ligand>
</feature>
<evidence type="ECO:0000256" key="2">
    <source>
        <dbReference type="ARBA" id="ARBA00007494"/>
    </source>
</evidence>
<feature type="region of interest" description="Disordered" evidence="11">
    <location>
        <begin position="1"/>
        <end position="57"/>
    </location>
</feature>
<dbReference type="InterPro" id="IPR018314">
    <property type="entry name" value="RsmB/NOL1/NOP2-like_CS"/>
</dbReference>
<dbReference type="PRINTS" id="PR02011">
    <property type="entry name" value="RCMTNCL1"/>
</dbReference>
<dbReference type="AlphaFoldDB" id="A0ABD3AAP5"/>
<feature type="domain" description="SAM-dependent MTase RsmB/NOP-type" evidence="12">
    <location>
        <begin position="79"/>
        <end position="497"/>
    </location>
</feature>
<dbReference type="InterPro" id="IPR023267">
    <property type="entry name" value="RCMT"/>
</dbReference>
<feature type="binding site" evidence="10">
    <location>
        <position position="293"/>
    </location>
    <ligand>
        <name>S-adenosyl-L-methionine</name>
        <dbReference type="ChEBI" id="CHEBI:59789"/>
    </ligand>
</feature>
<proteinExistence type="inferred from homology"/>
<evidence type="ECO:0000256" key="9">
    <source>
        <dbReference type="ARBA" id="ARBA00023242"/>
    </source>
</evidence>
<dbReference type="InterPro" id="IPR057286">
    <property type="entry name" value="PUA_NSUN2"/>
</dbReference>
<dbReference type="Pfam" id="PF25376">
    <property type="entry name" value="Pre-PUA_NSUN2"/>
    <property type="match status" value="1"/>
</dbReference>
<feature type="binding site" evidence="10">
    <location>
        <begin position="197"/>
        <end position="203"/>
    </location>
    <ligand>
        <name>S-adenosyl-L-methionine</name>
        <dbReference type="ChEBI" id="CHEBI:59789"/>
    </ligand>
</feature>
<dbReference type="Gene3D" id="3.40.50.150">
    <property type="entry name" value="Vaccinia Virus protein VP39"/>
    <property type="match status" value="1"/>
</dbReference>
<keyword evidence="9" id="KW-0539">Nucleus</keyword>